<dbReference type="AlphaFoldDB" id="A0A087T9A0"/>
<dbReference type="OMA" id="CDERKSQ"/>
<dbReference type="OrthoDB" id="6433731at2759"/>
<keyword evidence="3" id="KW-1185">Reference proteome</keyword>
<dbReference type="Pfam" id="PF23055">
    <property type="entry name" value="DUF7041"/>
    <property type="match status" value="1"/>
</dbReference>
<dbReference type="InterPro" id="IPR055469">
    <property type="entry name" value="DUF7041"/>
</dbReference>
<dbReference type="EMBL" id="KK114084">
    <property type="protein sequence ID" value="KFM61689.1"/>
    <property type="molecule type" value="Genomic_DNA"/>
</dbReference>
<feature type="non-terminal residue" evidence="2">
    <location>
        <position position="109"/>
    </location>
</feature>
<organism evidence="2 3">
    <name type="scientific">Stegodyphus mimosarum</name>
    <name type="common">African social velvet spider</name>
    <dbReference type="NCBI Taxonomy" id="407821"/>
    <lineage>
        <taxon>Eukaryota</taxon>
        <taxon>Metazoa</taxon>
        <taxon>Ecdysozoa</taxon>
        <taxon>Arthropoda</taxon>
        <taxon>Chelicerata</taxon>
        <taxon>Arachnida</taxon>
        <taxon>Araneae</taxon>
        <taxon>Araneomorphae</taxon>
        <taxon>Entelegynae</taxon>
        <taxon>Eresoidea</taxon>
        <taxon>Eresidae</taxon>
        <taxon>Stegodyphus</taxon>
    </lineage>
</organism>
<dbReference type="PANTHER" id="PTHR33327">
    <property type="entry name" value="ENDONUCLEASE"/>
    <property type="match status" value="1"/>
</dbReference>
<name>A0A087T9A0_STEMI</name>
<dbReference type="Proteomes" id="UP000054359">
    <property type="component" value="Unassembled WGS sequence"/>
</dbReference>
<evidence type="ECO:0000313" key="2">
    <source>
        <dbReference type="EMBL" id="KFM61689.1"/>
    </source>
</evidence>
<protein>
    <recommendedName>
        <fullName evidence="1">DUF7041 domain-containing protein</fullName>
    </recommendedName>
</protein>
<accession>A0A087T9A0</accession>
<evidence type="ECO:0000313" key="3">
    <source>
        <dbReference type="Proteomes" id="UP000054359"/>
    </source>
</evidence>
<dbReference type="PANTHER" id="PTHR33327:SF3">
    <property type="entry name" value="RNA-DIRECTED DNA POLYMERASE"/>
    <property type="match status" value="1"/>
</dbReference>
<proteinExistence type="predicted"/>
<feature type="domain" description="DUF7041" evidence="1">
    <location>
        <begin position="9"/>
        <end position="90"/>
    </location>
</feature>
<reference evidence="2 3" key="1">
    <citation type="submission" date="2013-11" db="EMBL/GenBank/DDBJ databases">
        <title>Genome sequencing of Stegodyphus mimosarum.</title>
        <authorList>
            <person name="Bechsgaard J."/>
        </authorList>
    </citation>
    <scope>NUCLEOTIDE SEQUENCE [LARGE SCALE GENOMIC DNA]</scope>
</reference>
<gene>
    <name evidence="2" type="ORF">X975_21719</name>
</gene>
<sequence length="109" mass="12340">MDEVSAVKIPTFIPSDPSVWFTMVDSTFELAVSKAITESRKKYNLYVANLPPDIAMTIIVPDKTYPYGKLKNEVIVRCDERKSQEIGHLLAGEQLGNRNPSELLRSYHI</sequence>
<evidence type="ECO:0000259" key="1">
    <source>
        <dbReference type="Pfam" id="PF23055"/>
    </source>
</evidence>
<dbReference type="STRING" id="407821.A0A087T9A0"/>